<dbReference type="GO" id="GO:0006189">
    <property type="term" value="P:'de novo' IMP biosynthetic process"/>
    <property type="evidence" value="ECO:0007669"/>
    <property type="project" value="InterPro"/>
</dbReference>
<evidence type="ECO:0000313" key="3">
    <source>
        <dbReference type="Proteomes" id="UP000037600"/>
    </source>
</evidence>
<dbReference type="Pfam" id="PF00731">
    <property type="entry name" value="AIRC"/>
    <property type="match status" value="1"/>
</dbReference>
<organism evidence="2 3">
    <name type="scientific">Catenovulum maritimum</name>
    <dbReference type="NCBI Taxonomy" id="1513271"/>
    <lineage>
        <taxon>Bacteria</taxon>
        <taxon>Pseudomonadati</taxon>
        <taxon>Pseudomonadota</taxon>
        <taxon>Gammaproteobacteria</taxon>
        <taxon>Alteromonadales</taxon>
        <taxon>Alteromonadaceae</taxon>
        <taxon>Catenovulum</taxon>
    </lineage>
</organism>
<proteinExistence type="predicted"/>
<dbReference type="RefSeq" id="WP_048695692.1">
    <property type="nucleotide sequence ID" value="NZ_KQ130513.1"/>
</dbReference>
<dbReference type="PANTHER" id="PTHR43064">
    <property type="entry name" value="PHOSPHORIBOSYLAMINOIMIDAZOLE CARBOXYLASE-RELATED"/>
    <property type="match status" value="1"/>
</dbReference>
<protein>
    <submittedName>
        <fullName evidence="2">Circadian phase modifier CpmA</fullName>
    </submittedName>
</protein>
<dbReference type="PATRIC" id="fig|1513271.3.peg.3683"/>
<comment type="caution">
    <text evidence="2">The sequence shown here is derived from an EMBL/GenBank/DDBJ whole genome shotgun (WGS) entry which is preliminary data.</text>
</comment>
<gene>
    <name evidence="2" type="ORF">XM47_17965</name>
</gene>
<dbReference type="SMART" id="SM01001">
    <property type="entry name" value="AIRC"/>
    <property type="match status" value="1"/>
</dbReference>
<dbReference type="EMBL" id="LAZL01000043">
    <property type="protein sequence ID" value="KMT63752.1"/>
    <property type="molecule type" value="Genomic_DNA"/>
</dbReference>
<dbReference type="SUPFAM" id="SSF52255">
    <property type="entry name" value="N5-CAIR mutase (phosphoribosylaminoimidazole carboxylase, PurE)"/>
    <property type="match status" value="1"/>
</dbReference>
<dbReference type="GO" id="GO:0016787">
    <property type="term" value="F:hydrolase activity"/>
    <property type="evidence" value="ECO:0007669"/>
    <property type="project" value="InterPro"/>
</dbReference>
<dbReference type="InterPro" id="IPR000031">
    <property type="entry name" value="PurE_dom"/>
</dbReference>
<dbReference type="STRING" id="1513271.XM47_17965"/>
<evidence type="ECO:0000259" key="1">
    <source>
        <dbReference type="SMART" id="SM01001"/>
    </source>
</evidence>
<feature type="domain" description="PurE" evidence="1">
    <location>
        <begin position="87"/>
        <end position="217"/>
    </location>
</feature>
<sequence length="226" mass="24508">MQQYNWDINRADRTGVPEAVLCSSKSVQQIVEIIDLSITESRRILLTRLAKEKFDQIPSLIQQRLDYCSQSATAILDKVEFLDNEHKRVVIVTAGTSDMAVAKEVARTLEFSSIPADIICDVGVAGLWRLLDRIHEINTYPIVIACAGMEGAIFSVLAGLINTPLIAVPISVGYGVSNKGKTALESALASCAPGVLTVNIDNGFGAACAAIKMYNMFDKLRGNQYG</sequence>
<dbReference type="InterPro" id="IPR039476">
    <property type="entry name" value="P2CMN_synthase_LarB"/>
</dbReference>
<evidence type="ECO:0000313" key="2">
    <source>
        <dbReference type="EMBL" id="KMT63752.1"/>
    </source>
</evidence>
<name>A0A0J8GLQ9_9ALTE</name>
<dbReference type="AlphaFoldDB" id="A0A0J8GLQ9"/>
<keyword evidence="3" id="KW-1185">Reference proteome</keyword>
<dbReference type="Gene3D" id="3.40.50.1970">
    <property type="match status" value="1"/>
</dbReference>
<reference evidence="2 3" key="1">
    <citation type="submission" date="2015-04" db="EMBL/GenBank/DDBJ databases">
        <title>Draft Genome Sequence of the Novel Agar-Digesting Marine Bacterium Q1.</title>
        <authorList>
            <person name="Li Y."/>
            <person name="Li D."/>
            <person name="Chen G."/>
            <person name="Du Z."/>
        </authorList>
    </citation>
    <scope>NUCLEOTIDE SEQUENCE [LARGE SCALE GENOMIC DNA]</scope>
    <source>
        <strain evidence="2 3">Q1</strain>
    </source>
</reference>
<dbReference type="PANTHER" id="PTHR43064:SF1">
    <property type="entry name" value="SLL1489 PROTEIN"/>
    <property type="match status" value="1"/>
</dbReference>
<dbReference type="NCBIfam" id="NF033503">
    <property type="entry name" value="LarB"/>
    <property type="match status" value="1"/>
</dbReference>
<dbReference type="Proteomes" id="UP000037600">
    <property type="component" value="Unassembled WGS sequence"/>
</dbReference>
<dbReference type="OrthoDB" id="9782511at2"/>
<accession>A0A0J8GLQ9</accession>